<evidence type="ECO:0000313" key="3">
    <source>
        <dbReference type="Proteomes" id="UP001212841"/>
    </source>
</evidence>
<dbReference type="AlphaFoldDB" id="A0AAD5S1B3"/>
<feature type="non-terminal residue" evidence="2">
    <location>
        <position position="1"/>
    </location>
</feature>
<dbReference type="InterPro" id="IPR013602">
    <property type="entry name" value="Dynein_heavy_linker"/>
</dbReference>
<dbReference type="PANTHER" id="PTHR45703:SF1">
    <property type="entry name" value="DYNEINS HEAVY CHAIN"/>
    <property type="match status" value="1"/>
</dbReference>
<dbReference type="GO" id="GO:0007018">
    <property type="term" value="P:microtubule-based movement"/>
    <property type="evidence" value="ECO:0007669"/>
    <property type="project" value="InterPro"/>
</dbReference>
<dbReference type="GO" id="GO:0051959">
    <property type="term" value="F:dynein light intermediate chain binding"/>
    <property type="evidence" value="ECO:0007669"/>
    <property type="project" value="InterPro"/>
</dbReference>
<evidence type="ECO:0000313" key="2">
    <source>
        <dbReference type="EMBL" id="KAJ3028818.1"/>
    </source>
</evidence>
<dbReference type="GO" id="GO:0030286">
    <property type="term" value="C:dynein complex"/>
    <property type="evidence" value="ECO:0007669"/>
    <property type="project" value="InterPro"/>
</dbReference>
<protein>
    <recommendedName>
        <fullName evidence="1">Dynein heavy chain linker domain-containing protein</fullName>
    </recommendedName>
</protein>
<dbReference type="EMBL" id="JADGJD010002764">
    <property type="protein sequence ID" value="KAJ3028818.1"/>
    <property type="molecule type" value="Genomic_DNA"/>
</dbReference>
<sequence>MVALYGDFPITTFLKTVESDHPLVRNGAEALRTVLYSAEDKVNSLLSKYRKFDYLLNEQQNVSSSPISTIRSLLQIYTDAKLSVIDLSMNEVQIAPLLIDCRQVKQLLETKVRNMLEALRGTLAERLMMASGYLSGVFRELHDRITADPGYDAGGWRDLKVAAETCYAESLEYLPKFDELHAIWNLMQEYHMSLSDSENARYWDTCAWPRKLESELQYTDDRLSSSRTQIIAKIGIDTEYFESSLTAYIEENDTYAQVGDVERAPDLKVQVESLRVRLDKLNEVGRSIKERVSLMGLKNKLPLVELEDLLVRFGRVEMLWKYAFSQRHHIATWLNSYFVDLDAENMIDTVTEWRQTLKILRGGVKEDSPGWGVLTVLSDQLDGFSRYMRVISCLRNPALREDHWEEISKVVGLSYSDIAGLKLKELVALDLELIQDIVLDVSFEATLEYRLESELEKMQKELGGREFSVVQFREFRFVEGRDLDAVFDMLDEYLVRCGGLMGETRSAVLVGKVEAFAG</sequence>
<reference evidence="2" key="1">
    <citation type="submission" date="2020-05" db="EMBL/GenBank/DDBJ databases">
        <title>Phylogenomic resolution of chytrid fungi.</title>
        <authorList>
            <person name="Stajich J.E."/>
            <person name="Amses K."/>
            <person name="Simmons R."/>
            <person name="Seto K."/>
            <person name="Myers J."/>
            <person name="Bonds A."/>
            <person name="Quandt C.A."/>
            <person name="Barry K."/>
            <person name="Liu P."/>
            <person name="Grigoriev I."/>
            <person name="Longcore J.E."/>
            <person name="James T.Y."/>
        </authorList>
    </citation>
    <scope>NUCLEOTIDE SEQUENCE</scope>
    <source>
        <strain evidence="2">JEL0318</strain>
    </source>
</reference>
<comment type="caution">
    <text evidence="2">The sequence shown here is derived from an EMBL/GenBank/DDBJ whole genome shotgun (WGS) entry which is preliminary data.</text>
</comment>
<gene>
    <name evidence="2" type="ORF">HK097_005889</name>
</gene>
<organism evidence="2 3">
    <name type="scientific">Rhizophlyctis rosea</name>
    <dbReference type="NCBI Taxonomy" id="64517"/>
    <lineage>
        <taxon>Eukaryota</taxon>
        <taxon>Fungi</taxon>
        <taxon>Fungi incertae sedis</taxon>
        <taxon>Chytridiomycota</taxon>
        <taxon>Chytridiomycota incertae sedis</taxon>
        <taxon>Chytridiomycetes</taxon>
        <taxon>Rhizophlyctidales</taxon>
        <taxon>Rhizophlyctidaceae</taxon>
        <taxon>Rhizophlyctis</taxon>
    </lineage>
</organism>
<dbReference type="Gene3D" id="1.10.287.2620">
    <property type="match status" value="1"/>
</dbReference>
<feature type="domain" description="Dynein heavy chain linker" evidence="1">
    <location>
        <begin position="307"/>
        <end position="501"/>
    </location>
</feature>
<evidence type="ECO:0000259" key="1">
    <source>
        <dbReference type="Pfam" id="PF08393"/>
    </source>
</evidence>
<dbReference type="Proteomes" id="UP001212841">
    <property type="component" value="Unassembled WGS sequence"/>
</dbReference>
<name>A0AAD5S1B3_9FUNG</name>
<dbReference type="GO" id="GO:0045505">
    <property type="term" value="F:dynein intermediate chain binding"/>
    <property type="evidence" value="ECO:0007669"/>
    <property type="project" value="InterPro"/>
</dbReference>
<proteinExistence type="predicted"/>
<dbReference type="PANTHER" id="PTHR45703">
    <property type="entry name" value="DYNEIN HEAVY CHAIN"/>
    <property type="match status" value="1"/>
</dbReference>
<accession>A0AAD5S1B3</accession>
<dbReference type="InterPro" id="IPR026983">
    <property type="entry name" value="DHC"/>
</dbReference>
<dbReference type="Pfam" id="PF08393">
    <property type="entry name" value="DHC_N2"/>
    <property type="match status" value="1"/>
</dbReference>
<keyword evidence="3" id="KW-1185">Reference proteome</keyword>